<keyword evidence="4 6" id="KW-0520">NAD</keyword>
<evidence type="ECO:0000256" key="5">
    <source>
        <dbReference type="ARBA" id="ARBA00047925"/>
    </source>
</evidence>
<dbReference type="Gene3D" id="2.60.200.30">
    <property type="entry name" value="Probable inorganic polyphosphate/atp-NAD kinase, domain 2"/>
    <property type="match status" value="1"/>
</dbReference>
<dbReference type="EMBL" id="JAOQKC010000018">
    <property type="protein sequence ID" value="MCU6697720.1"/>
    <property type="molecule type" value="Genomic_DNA"/>
</dbReference>
<feature type="binding site" evidence="6">
    <location>
        <position position="175"/>
    </location>
    <ligand>
        <name>NAD(+)</name>
        <dbReference type="ChEBI" id="CHEBI:57540"/>
    </ligand>
</feature>
<dbReference type="InterPro" id="IPR016064">
    <property type="entry name" value="NAD/diacylglycerol_kinase_sf"/>
</dbReference>
<dbReference type="GO" id="GO:0016301">
    <property type="term" value="F:kinase activity"/>
    <property type="evidence" value="ECO:0007669"/>
    <property type="project" value="UniProtKB-KW"/>
</dbReference>
<keyword evidence="2 6" id="KW-0418">Kinase</keyword>
<organism evidence="7 8">
    <name type="scientific">Laedolimicola ammoniilytica</name>
    <dbReference type="NCBI Taxonomy" id="2981771"/>
    <lineage>
        <taxon>Bacteria</taxon>
        <taxon>Bacillati</taxon>
        <taxon>Bacillota</taxon>
        <taxon>Clostridia</taxon>
        <taxon>Lachnospirales</taxon>
        <taxon>Lachnospiraceae</taxon>
        <taxon>Laedolimicola</taxon>
    </lineage>
</organism>
<comment type="cofactor">
    <cofactor evidence="6">
        <name>a divalent metal cation</name>
        <dbReference type="ChEBI" id="CHEBI:60240"/>
    </cofactor>
</comment>
<evidence type="ECO:0000256" key="4">
    <source>
        <dbReference type="ARBA" id="ARBA00023027"/>
    </source>
</evidence>
<dbReference type="PANTHER" id="PTHR20275">
    <property type="entry name" value="NAD KINASE"/>
    <property type="match status" value="1"/>
</dbReference>
<comment type="caution">
    <text evidence="7">The sequence shown here is derived from an EMBL/GenBank/DDBJ whole genome shotgun (WGS) entry which is preliminary data.</text>
</comment>
<gene>
    <name evidence="6" type="primary">nadK</name>
    <name evidence="7" type="ORF">OCV63_12570</name>
</gene>
<dbReference type="InterPro" id="IPR017437">
    <property type="entry name" value="ATP-NAD_kinase_PpnK-typ_C"/>
</dbReference>
<dbReference type="HAMAP" id="MF_00361">
    <property type="entry name" value="NAD_kinase"/>
    <property type="match status" value="1"/>
</dbReference>
<name>A0ABT2S0B9_9FIRM</name>
<keyword evidence="3 6" id="KW-0521">NADP</keyword>
<dbReference type="SUPFAM" id="SSF111331">
    <property type="entry name" value="NAD kinase/diacylglycerol kinase-like"/>
    <property type="match status" value="1"/>
</dbReference>
<keyword evidence="8" id="KW-1185">Reference proteome</keyword>
<dbReference type="PANTHER" id="PTHR20275:SF0">
    <property type="entry name" value="NAD KINASE"/>
    <property type="match status" value="1"/>
</dbReference>
<evidence type="ECO:0000256" key="2">
    <source>
        <dbReference type="ARBA" id="ARBA00022777"/>
    </source>
</evidence>
<comment type="function">
    <text evidence="6">Involved in the regulation of the intracellular balance of NAD and NADP, and is a key enzyme in the biosynthesis of NADP. Catalyzes specifically the phosphorylation on 2'-hydroxyl of the adenosine moiety of NAD to yield NADP.</text>
</comment>
<dbReference type="Pfam" id="PF20143">
    <property type="entry name" value="NAD_kinase_C"/>
    <property type="match status" value="1"/>
</dbReference>
<dbReference type="InterPro" id="IPR017438">
    <property type="entry name" value="ATP-NAD_kinase_N"/>
</dbReference>
<evidence type="ECO:0000256" key="1">
    <source>
        <dbReference type="ARBA" id="ARBA00022679"/>
    </source>
</evidence>
<dbReference type="RefSeq" id="WP_158364357.1">
    <property type="nucleotide sequence ID" value="NZ_JAOQKC010000018.1"/>
</dbReference>
<evidence type="ECO:0000313" key="8">
    <source>
        <dbReference type="Proteomes" id="UP001652461"/>
    </source>
</evidence>
<keyword evidence="6" id="KW-0067">ATP-binding</keyword>
<sequence>MNRFYVITNVEKDKDLKTTRQIYDYLKARGCECTVREFQKKETEDSGGDYRYTDASLIPAGTECILVLGGDGTLIQAARDTVDRKIPLLGVNLGTLGFLAEIEKTGVPDALDSLILDNYTIEPRMLLEGTVYREGKEPVKNLALNDIVVNRAGALRIIDYEISVNGEPLNRYSADGMIVSTPTGSTGYSLSAGGPIVSPMASMIVVTPICPHTLTARSIVLSGGDRVTVRTGAGRRNQREESFVTFDGEVQVPVATGDYVEIQKSEKTVNILKISRVSFLEVLRDKMRGN</sequence>
<comment type="similarity">
    <text evidence="6">Belongs to the NAD kinase family.</text>
</comment>
<comment type="caution">
    <text evidence="6">Lacks conserved residue(s) required for the propagation of feature annotation.</text>
</comment>
<comment type="subcellular location">
    <subcellularLocation>
        <location evidence="6">Cytoplasm</location>
    </subcellularLocation>
</comment>
<dbReference type="Gene3D" id="3.40.50.10330">
    <property type="entry name" value="Probable inorganic polyphosphate/atp-NAD kinase, domain 1"/>
    <property type="match status" value="1"/>
</dbReference>
<comment type="catalytic activity">
    <reaction evidence="5 6">
        <text>NAD(+) + ATP = ADP + NADP(+) + H(+)</text>
        <dbReference type="Rhea" id="RHEA:18629"/>
        <dbReference type="ChEBI" id="CHEBI:15378"/>
        <dbReference type="ChEBI" id="CHEBI:30616"/>
        <dbReference type="ChEBI" id="CHEBI:57540"/>
        <dbReference type="ChEBI" id="CHEBI:58349"/>
        <dbReference type="ChEBI" id="CHEBI:456216"/>
        <dbReference type="EC" id="2.7.1.23"/>
    </reaction>
</comment>
<evidence type="ECO:0000256" key="3">
    <source>
        <dbReference type="ARBA" id="ARBA00022857"/>
    </source>
</evidence>
<feature type="binding site" evidence="6">
    <location>
        <begin position="71"/>
        <end position="72"/>
    </location>
    <ligand>
        <name>NAD(+)</name>
        <dbReference type="ChEBI" id="CHEBI:57540"/>
    </ligand>
</feature>
<feature type="binding site" evidence="6">
    <location>
        <begin position="145"/>
        <end position="146"/>
    </location>
    <ligand>
        <name>NAD(+)</name>
        <dbReference type="ChEBI" id="CHEBI:57540"/>
    </ligand>
</feature>
<reference evidence="7 8" key="1">
    <citation type="journal article" date="2021" name="ISME Commun">
        <title>Automated analysis of genomic sequences facilitates high-throughput and comprehensive description of bacteria.</title>
        <authorList>
            <person name="Hitch T.C.A."/>
        </authorList>
    </citation>
    <scope>NUCLEOTIDE SEQUENCE [LARGE SCALE GENOMIC DNA]</scope>
    <source>
        <strain evidence="7 8">Sanger_04</strain>
    </source>
</reference>
<dbReference type="EC" id="2.7.1.23" evidence="6"/>
<evidence type="ECO:0000256" key="6">
    <source>
        <dbReference type="HAMAP-Rule" id="MF_00361"/>
    </source>
</evidence>
<feature type="binding site" evidence="6">
    <location>
        <begin position="186"/>
        <end position="191"/>
    </location>
    <ligand>
        <name>NAD(+)</name>
        <dbReference type="ChEBI" id="CHEBI:57540"/>
    </ligand>
</feature>
<keyword evidence="6" id="KW-0547">Nucleotide-binding</keyword>
<feature type="active site" description="Proton acceptor" evidence="6">
    <location>
        <position position="71"/>
    </location>
</feature>
<feature type="binding site" evidence="6">
    <location>
        <position position="156"/>
    </location>
    <ligand>
        <name>NAD(+)</name>
        <dbReference type="ChEBI" id="CHEBI:57540"/>
    </ligand>
</feature>
<dbReference type="InterPro" id="IPR002504">
    <property type="entry name" value="NADK"/>
</dbReference>
<accession>A0ABT2S0B9</accession>
<protein>
    <recommendedName>
        <fullName evidence="6">NAD kinase</fullName>
        <ecNumber evidence="6">2.7.1.23</ecNumber>
    </recommendedName>
    <alternativeName>
        <fullName evidence="6">ATP-dependent NAD kinase</fullName>
    </alternativeName>
</protein>
<dbReference type="Proteomes" id="UP001652461">
    <property type="component" value="Unassembled WGS sequence"/>
</dbReference>
<dbReference type="Pfam" id="PF01513">
    <property type="entry name" value="NAD_kinase"/>
    <property type="match status" value="1"/>
</dbReference>
<proteinExistence type="inferred from homology"/>
<keyword evidence="1 6" id="KW-0808">Transferase</keyword>
<evidence type="ECO:0000313" key="7">
    <source>
        <dbReference type="EMBL" id="MCU6697720.1"/>
    </source>
</evidence>
<keyword evidence="6" id="KW-0963">Cytoplasm</keyword>